<feature type="binding site" evidence="6">
    <location>
        <position position="66"/>
    </location>
    <ligand>
        <name>ATP</name>
        <dbReference type="ChEBI" id="CHEBI:30616"/>
    </ligand>
</feature>
<evidence type="ECO:0000256" key="6">
    <source>
        <dbReference type="PROSITE-ProRule" id="PRU10141"/>
    </source>
</evidence>
<evidence type="ECO:0000256" key="8">
    <source>
        <dbReference type="SAM" id="MobiDB-lite"/>
    </source>
</evidence>
<sequence>MVEDAKPLESVTLYQRSSQGRRSHTRQIKLGPYVLLQTLGEGEFGKVKLGIHTETGQEFAIKLIRKETIGFSSSRLNKVEREIHALRTLKHPYIVKLFNVIETEKYFGIILEYASGGELFEYILAHRSLKEKDAQRLFAQLISSVQYMHRKKIVHRDLKLENLLLDRNRNIVVTDFGFANNKQDGLMDTSCGSPCYAAPELVVSEGLYAGTAVDIWSCGVILYAMLCGYLPFDDDPCNPDGSNINQLYRYILSTSPRFPKHVSQDAQDLLRQILVADPNKRYTLDKIQQHPWLKQYRELFRKTDDEFEGEAACMAERAFMPNYRRVVWPESDNRDTTRRATLAQDIDVEEKRDDSVNEEARIEAQKKQPKKDATLQQRPATVHDAMLRFNMHRGHQTTADRSRKTRTAIVDRKEQTLKSIQSPPRRERLLSFFTGKTDAGQQPQPQQQQQQQQQQKEVQEGTPDESLLPASKLRSKFLASLRVR</sequence>
<dbReference type="GO" id="GO:0005737">
    <property type="term" value="C:cytoplasm"/>
    <property type="evidence" value="ECO:0007669"/>
    <property type="project" value="TreeGrafter"/>
</dbReference>
<gene>
    <name evidence="10" type="ORF">INT45_007350</name>
</gene>
<evidence type="ECO:0000313" key="10">
    <source>
        <dbReference type="EMBL" id="KAG2220738.1"/>
    </source>
</evidence>
<dbReference type="Proteomes" id="UP000646827">
    <property type="component" value="Unassembled WGS sequence"/>
</dbReference>
<feature type="compositionally biased region" description="Basic and acidic residues" evidence="8">
    <location>
        <begin position="349"/>
        <end position="373"/>
    </location>
</feature>
<organism evidence="10 11">
    <name type="scientific">Circinella minor</name>
    <dbReference type="NCBI Taxonomy" id="1195481"/>
    <lineage>
        <taxon>Eukaryota</taxon>
        <taxon>Fungi</taxon>
        <taxon>Fungi incertae sedis</taxon>
        <taxon>Mucoromycota</taxon>
        <taxon>Mucoromycotina</taxon>
        <taxon>Mucoromycetes</taxon>
        <taxon>Mucorales</taxon>
        <taxon>Lichtheimiaceae</taxon>
        <taxon>Circinella</taxon>
    </lineage>
</organism>
<keyword evidence="5 6" id="KW-0067">ATP-binding</keyword>
<dbReference type="Gene3D" id="1.10.510.10">
    <property type="entry name" value="Transferase(Phosphotransferase) domain 1"/>
    <property type="match status" value="1"/>
</dbReference>
<dbReference type="PROSITE" id="PS00107">
    <property type="entry name" value="PROTEIN_KINASE_ATP"/>
    <property type="match status" value="1"/>
</dbReference>
<dbReference type="EMBL" id="JAEPRB010000131">
    <property type="protein sequence ID" value="KAG2220738.1"/>
    <property type="molecule type" value="Genomic_DNA"/>
</dbReference>
<name>A0A8H7S3C8_9FUNG</name>
<evidence type="ECO:0000256" key="5">
    <source>
        <dbReference type="ARBA" id="ARBA00022840"/>
    </source>
</evidence>
<feature type="compositionally biased region" description="Low complexity" evidence="8">
    <location>
        <begin position="441"/>
        <end position="455"/>
    </location>
</feature>
<dbReference type="PANTHER" id="PTHR24346:SF110">
    <property type="entry name" value="NON-SPECIFIC SERINE_THREONINE PROTEIN KINASE"/>
    <property type="match status" value="1"/>
</dbReference>
<evidence type="ECO:0000256" key="4">
    <source>
        <dbReference type="ARBA" id="ARBA00022777"/>
    </source>
</evidence>
<dbReference type="GO" id="GO:0035556">
    <property type="term" value="P:intracellular signal transduction"/>
    <property type="evidence" value="ECO:0007669"/>
    <property type="project" value="TreeGrafter"/>
</dbReference>
<protein>
    <recommendedName>
        <fullName evidence="9">Protein kinase domain-containing protein</fullName>
    </recommendedName>
</protein>
<evidence type="ECO:0000256" key="1">
    <source>
        <dbReference type="ARBA" id="ARBA00022527"/>
    </source>
</evidence>
<dbReference type="InterPro" id="IPR011009">
    <property type="entry name" value="Kinase-like_dom_sf"/>
</dbReference>
<dbReference type="PROSITE" id="PS00108">
    <property type="entry name" value="PROTEIN_KINASE_ST"/>
    <property type="match status" value="1"/>
</dbReference>
<accession>A0A8H7S3C8</accession>
<dbReference type="PANTHER" id="PTHR24346">
    <property type="entry name" value="MAP/MICROTUBULE AFFINITY-REGULATING KINASE"/>
    <property type="match status" value="1"/>
</dbReference>
<dbReference type="SMART" id="SM00220">
    <property type="entry name" value="S_TKc"/>
    <property type="match status" value="1"/>
</dbReference>
<dbReference type="OrthoDB" id="193931at2759"/>
<dbReference type="PROSITE" id="PS50011">
    <property type="entry name" value="PROTEIN_KINASE_DOM"/>
    <property type="match status" value="1"/>
</dbReference>
<keyword evidence="11" id="KW-1185">Reference proteome</keyword>
<evidence type="ECO:0000313" key="11">
    <source>
        <dbReference type="Proteomes" id="UP000646827"/>
    </source>
</evidence>
<dbReference type="InterPro" id="IPR008271">
    <property type="entry name" value="Ser/Thr_kinase_AS"/>
</dbReference>
<feature type="domain" description="Protein kinase" evidence="9">
    <location>
        <begin position="33"/>
        <end position="293"/>
    </location>
</feature>
<evidence type="ECO:0000259" key="9">
    <source>
        <dbReference type="PROSITE" id="PS50011"/>
    </source>
</evidence>
<keyword evidence="2" id="KW-0808">Transferase</keyword>
<reference evidence="10 11" key="1">
    <citation type="submission" date="2020-12" db="EMBL/GenBank/DDBJ databases">
        <title>Metabolic potential, ecology and presence of endohyphal bacteria is reflected in genomic diversity of Mucoromycotina.</title>
        <authorList>
            <person name="Muszewska A."/>
            <person name="Okrasinska A."/>
            <person name="Steczkiewicz K."/>
            <person name="Drgas O."/>
            <person name="Orlowska M."/>
            <person name="Perlinska-Lenart U."/>
            <person name="Aleksandrzak-Piekarczyk T."/>
            <person name="Szatraj K."/>
            <person name="Zielenkiewicz U."/>
            <person name="Pilsyk S."/>
            <person name="Malc E."/>
            <person name="Mieczkowski P."/>
            <person name="Kruszewska J.S."/>
            <person name="Biernat P."/>
            <person name="Pawlowska J."/>
        </authorList>
    </citation>
    <scope>NUCLEOTIDE SEQUENCE [LARGE SCALE GENOMIC DNA]</scope>
    <source>
        <strain evidence="10 11">CBS 142.35</strain>
    </source>
</reference>
<dbReference type="SUPFAM" id="SSF56112">
    <property type="entry name" value="Protein kinase-like (PK-like)"/>
    <property type="match status" value="1"/>
</dbReference>
<dbReference type="FunFam" id="1.10.510.10:FF:000571">
    <property type="entry name" value="Maternal embryonic leucine zipper kinase"/>
    <property type="match status" value="1"/>
</dbReference>
<evidence type="ECO:0000256" key="7">
    <source>
        <dbReference type="RuleBase" id="RU000304"/>
    </source>
</evidence>
<dbReference type="GO" id="GO:0005524">
    <property type="term" value="F:ATP binding"/>
    <property type="evidence" value="ECO:0007669"/>
    <property type="project" value="UniProtKB-UniRule"/>
</dbReference>
<comment type="similarity">
    <text evidence="7">Belongs to the protein kinase superfamily.</text>
</comment>
<comment type="caution">
    <text evidence="10">The sequence shown here is derived from an EMBL/GenBank/DDBJ whole genome shotgun (WGS) entry which is preliminary data.</text>
</comment>
<feature type="region of interest" description="Disordered" evidence="8">
    <location>
        <begin position="349"/>
        <end position="378"/>
    </location>
</feature>
<evidence type="ECO:0000256" key="2">
    <source>
        <dbReference type="ARBA" id="ARBA00022679"/>
    </source>
</evidence>
<keyword evidence="4" id="KW-0418">Kinase</keyword>
<dbReference type="InterPro" id="IPR017441">
    <property type="entry name" value="Protein_kinase_ATP_BS"/>
</dbReference>
<keyword evidence="1 7" id="KW-0723">Serine/threonine-protein kinase</keyword>
<dbReference type="AlphaFoldDB" id="A0A8H7S3C8"/>
<dbReference type="InterPro" id="IPR000719">
    <property type="entry name" value="Prot_kinase_dom"/>
</dbReference>
<feature type="region of interest" description="Disordered" evidence="8">
    <location>
        <begin position="435"/>
        <end position="473"/>
    </location>
</feature>
<feature type="non-terminal residue" evidence="10">
    <location>
        <position position="1"/>
    </location>
</feature>
<dbReference type="Pfam" id="PF00069">
    <property type="entry name" value="Pkinase"/>
    <property type="match status" value="1"/>
</dbReference>
<proteinExistence type="inferred from homology"/>
<dbReference type="GO" id="GO:0004674">
    <property type="term" value="F:protein serine/threonine kinase activity"/>
    <property type="evidence" value="ECO:0007669"/>
    <property type="project" value="UniProtKB-KW"/>
</dbReference>
<evidence type="ECO:0000256" key="3">
    <source>
        <dbReference type="ARBA" id="ARBA00022741"/>
    </source>
</evidence>
<keyword evidence="3 6" id="KW-0547">Nucleotide-binding</keyword>
<dbReference type="FunFam" id="3.30.200.20:FF:000003">
    <property type="entry name" value="Non-specific serine/threonine protein kinase"/>
    <property type="match status" value="1"/>
</dbReference>